<reference evidence="1 2" key="1">
    <citation type="submission" date="2015-01" db="EMBL/GenBank/DDBJ databases">
        <title>Evolution of Trichinella species and genotypes.</title>
        <authorList>
            <person name="Korhonen P.K."/>
            <person name="Edoardo P."/>
            <person name="Giuseppe L.R."/>
            <person name="Gasser R.B."/>
        </authorList>
    </citation>
    <scope>NUCLEOTIDE SEQUENCE [LARGE SCALE GENOMIC DNA]</scope>
    <source>
        <strain evidence="1">ISS37</strain>
    </source>
</reference>
<evidence type="ECO:0000313" key="1">
    <source>
        <dbReference type="EMBL" id="KRX12491.1"/>
    </source>
</evidence>
<evidence type="ECO:0000313" key="2">
    <source>
        <dbReference type="Proteomes" id="UP000054630"/>
    </source>
</evidence>
<name>A0A0V0RDD9_9BILA</name>
<dbReference type="EMBL" id="JYDL01000368">
    <property type="protein sequence ID" value="KRX12491.1"/>
    <property type="molecule type" value="Genomic_DNA"/>
</dbReference>
<proteinExistence type="predicted"/>
<accession>A0A0V0RDD9</accession>
<comment type="caution">
    <text evidence="1">The sequence shown here is derived from an EMBL/GenBank/DDBJ whole genome shotgun (WGS) entry which is preliminary data.</text>
</comment>
<protein>
    <submittedName>
        <fullName evidence="1">Uncharacterized protein</fullName>
    </submittedName>
</protein>
<organism evidence="1 2">
    <name type="scientific">Trichinella nelsoni</name>
    <dbReference type="NCBI Taxonomy" id="6336"/>
    <lineage>
        <taxon>Eukaryota</taxon>
        <taxon>Metazoa</taxon>
        <taxon>Ecdysozoa</taxon>
        <taxon>Nematoda</taxon>
        <taxon>Enoplea</taxon>
        <taxon>Dorylaimia</taxon>
        <taxon>Trichinellida</taxon>
        <taxon>Trichinellidae</taxon>
        <taxon>Trichinella</taxon>
    </lineage>
</organism>
<dbReference type="Proteomes" id="UP000054630">
    <property type="component" value="Unassembled WGS sequence"/>
</dbReference>
<sequence length="89" mass="10214">MTTSKNLGQSNVQRHAFEVNSGSRPWSQQLKIQKRLTKCHCLSLTITKSFDVEAIHNCFKMIREVGLFIKTKNTASLTRCVKRDAYRAI</sequence>
<gene>
    <name evidence="1" type="ORF">T07_14719</name>
</gene>
<keyword evidence="2" id="KW-1185">Reference proteome</keyword>
<dbReference type="AlphaFoldDB" id="A0A0V0RDD9"/>